<dbReference type="Pfam" id="PF02013">
    <property type="entry name" value="CBM_10"/>
    <property type="match status" value="1"/>
</dbReference>
<evidence type="ECO:0000256" key="10">
    <source>
        <dbReference type="SAM" id="MobiDB-lite"/>
    </source>
</evidence>
<feature type="region of interest" description="Disordered" evidence="10">
    <location>
        <begin position="1353"/>
        <end position="1372"/>
    </location>
</feature>
<dbReference type="SUPFAM" id="SSF51445">
    <property type="entry name" value="(Trans)glycosidases"/>
    <property type="match status" value="1"/>
</dbReference>
<dbReference type="InterPro" id="IPR006102">
    <property type="entry name" value="Ig-like_GH2"/>
</dbReference>
<protein>
    <recommendedName>
        <fullName evidence="3">beta-galactosidase</fullName>
        <ecNumber evidence="3">3.2.1.23</ecNumber>
    </recommendedName>
    <alternativeName>
        <fullName evidence="9">Lactase</fullName>
    </alternativeName>
</protein>
<evidence type="ECO:0000259" key="11">
    <source>
        <dbReference type="PROSITE" id="PS51763"/>
    </source>
</evidence>
<dbReference type="Gene3D" id="2.60.120.260">
    <property type="entry name" value="Galactose-binding domain-like"/>
    <property type="match status" value="1"/>
</dbReference>
<dbReference type="SMART" id="SM00458">
    <property type="entry name" value="RICIN"/>
    <property type="match status" value="1"/>
</dbReference>
<dbReference type="Pfam" id="PF14200">
    <property type="entry name" value="RicinB_lectin_2"/>
    <property type="match status" value="1"/>
</dbReference>
<dbReference type="SUPFAM" id="SSF49899">
    <property type="entry name" value="Concanavalin A-like lectins/glucanases"/>
    <property type="match status" value="1"/>
</dbReference>
<dbReference type="InterPro" id="IPR032312">
    <property type="entry name" value="LacZ_4"/>
</dbReference>
<dbReference type="GO" id="GO:0004565">
    <property type="term" value="F:beta-galactosidase activity"/>
    <property type="evidence" value="ECO:0007669"/>
    <property type="project" value="UniProtKB-EC"/>
</dbReference>
<dbReference type="InterPro" id="IPR013320">
    <property type="entry name" value="ConA-like_dom_sf"/>
</dbReference>
<proteinExistence type="inferred from homology"/>
<dbReference type="InterPro" id="IPR013783">
    <property type="entry name" value="Ig-like_fold"/>
</dbReference>
<evidence type="ECO:0000256" key="6">
    <source>
        <dbReference type="ARBA" id="ARBA00022801"/>
    </source>
</evidence>
<dbReference type="Proteomes" id="UP000193920">
    <property type="component" value="Unassembled WGS sequence"/>
</dbReference>
<keyword evidence="13" id="KW-1185">Reference proteome</keyword>
<dbReference type="SUPFAM" id="SSF49785">
    <property type="entry name" value="Galactose-binding domain-like"/>
    <property type="match status" value="1"/>
</dbReference>
<dbReference type="PANTHER" id="PTHR46323:SF2">
    <property type="entry name" value="BETA-GALACTOSIDASE"/>
    <property type="match status" value="1"/>
</dbReference>
<evidence type="ECO:0000256" key="3">
    <source>
        <dbReference type="ARBA" id="ARBA00012756"/>
    </source>
</evidence>
<dbReference type="InterPro" id="IPR050347">
    <property type="entry name" value="Bact_Beta-galactosidase"/>
</dbReference>
<dbReference type="Gene3D" id="2.70.98.10">
    <property type="match status" value="1"/>
</dbReference>
<dbReference type="SUPFAM" id="SSF50370">
    <property type="entry name" value="Ricin B-like lectins"/>
    <property type="match status" value="1"/>
</dbReference>
<feature type="domain" description="CBM10" evidence="11">
    <location>
        <begin position="1372"/>
        <end position="1409"/>
    </location>
</feature>
<dbReference type="InterPro" id="IPR009034">
    <property type="entry name" value="Dockerin_dom_fun_sf"/>
</dbReference>
<dbReference type="Pfam" id="PF02836">
    <property type="entry name" value="Glyco_hydro_2_C"/>
    <property type="match status" value="2"/>
</dbReference>
<dbReference type="SMART" id="SM01038">
    <property type="entry name" value="Bgal_small_N"/>
    <property type="match status" value="1"/>
</dbReference>
<dbReference type="InterPro" id="IPR004199">
    <property type="entry name" value="B-gal_small/dom_5"/>
</dbReference>
<dbReference type="EC" id="3.2.1.23" evidence="3"/>
<dbReference type="Pfam" id="PF02929">
    <property type="entry name" value="Bgal_small_N"/>
    <property type="match status" value="1"/>
</dbReference>
<keyword evidence="7" id="KW-1015">Disulfide bond</keyword>
<evidence type="ECO:0000256" key="2">
    <source>
        <dbReference type="ARBA" id="ARBA00007401"/>
    </source>
</evidence>
<dbReference type="Pfam" id="PF02837">
    <property type="entry name" value="Glyco_hydro_2_N"/>
    <property type="match status" value="1"/>
</dbReference>
<dbReference type="PANTHER" id="PTHR46323">
    <property type="entry name" value="BETA-GALACTOSIDASE"/>
    <property type="match status" value="1"/>
</dbReference>
<evidence type="ECO:0000256" key="8">
    <source>
        <dbReference type="ARBA" id="ARBA00023295"/>
    </source>
</evidence>
<dbReference type="GO" id="GO:0030246">
    <property type="term" value="F:carbohydrate binding"/>
    <property type="evidence" value="ECO:0007669"/>
    <property type="project" value="InterPro"/>
</dbReference>
<dbReference type="Pfam" id="PF16353">
    <property type="entry name" value="LacZ_4"/>
    <property type="match status" value="1"/>
</dbReference>
<dbReference type="InterPro" id="IPR006101">
    <property type="entry name" value="Glyco_hydro_2"/>
</dbReference>
<dbReference type="Gene3D" id="2.80.10.50">
    <property type="match status" value="2"/>
</dbReference>
<dbReference type="InterPro" id="IPR035992">
    <property type="entry name" value="Ricin_B-like_lectins"/>
</dbReference>
<dbReference type="OrthoDB" id="408320at2759"/>
<name>A0A1Y1ZNZ7_9FUNG</name>
<comment type="catalytic activity">
    <reaction evidence="1">
        <text>Hydrolysis of terminal non-reducing beta-D-galactose residues in beta-D-galactosides.</text>
        <dbReference type="EC" id="3.2.1.23"/>
    </reaction>
</comment>
<dbReference type="GO" id="GO:0009341">
    <property type="term" value="C:beta-galactosidase complex"/>
    <property type="evidence" value="ECO:0007669"/>
    <property type="project" value="InterPro"/>
</dbReference>
<dbReference type="CDD" id="cd00161">
    <property type="entry name" value="beta-trefoil_Ricin-like"/>
    <property type="match status" value="1"/>
</dbReference>
<organism evidence="12 13">
    <name type="scientific">Neocallimastix californiae</name>
    <dbReference type="NCBI Taxonomy" id="1754190"/>
    <lineage>
        <taxon>Eukaryota</taxon>
        <taxon>Fungi</taxon>
        <taxon>Fungi incertae sedis</taxon>
        <taxon>Chytridiomycota</taxon>
        <taxon>Chytridiomycota incertae sedis</taxon>
        <taxon>Neocallimastigomycetes</taxon>
        <taxon>Neocallimastigales</taxon>
        <taxon>Neocallimastigaceae</taxon>
        <taxon>Neocallimastix</taxon>
    </lineage>
</organism>
<dbReference type="Pfam" id="PF00703">
    <property type="entry name" value="Glyco_hydro_2"/>
    <property type="match status" value="1"/>
</dbReference>
<dbReference type="InterPro" id="IPR000772">
    <property type="entry name" value="Ricin_B_lectin"/>
</dbReference>
<dbReference type="PROSITE" id="PS50231">
    <property type="entry name" value="RICIN_B_LECTIN"/>
    <property type="match status" value="1"/>
</dbReference>
<evidence type="ECO:0000313" key="12">
    <source>
        <dbReference type="EMBL" id="ORY11960.1"/>
    </source>
</evidence>
<dbReference type="PRINTS" id="PR00132">
    <property type="entry name" value="GLHYDRLASE2"/>
</dbReference>
<dbReference type="InterPro" id="IPR008979">
    <property type="entry name" value="Galactose-bd-like_sf"/>
</dbReference>
<keyword evidence="6" id="KW-0378">Hydrolase</keyword>
<dbReference type="Pfam" id="PF13385">
    <property type="entry name" value="Laminin_G_3"/>
    <property type="match status" value="1"/>
</dbReference>
<keyword evidence="5" id="KW-0677">Repeat</keyword>
<comment type="similarity">
    <text evidence="2">Belongs to the glycosyl hydrolase 2 family.</text>
</comment>
<evidence type="ECO:0000256" key="7">
    <source>
        <dbReference type="ARBA" id="ARBA00023157"/>
    </source>
</evidence>
<accession>A0A1Y1ZNZ7</accession>
<dbReference type="InterPro" id="IPR006558">
    <property type="entry name" value="LamG-like"/>
</dbReference>
<dbReference type="EMBL" id="MCOG01000376">
    <property type="protein sequence ID" value="ORY11960.1"/>
    <property type="molecule type" value="Genomic_DNA"/>
</dbReference>
<dbReference type="InterPro" id="IPR036156">
    <property type="entry name" value="Beta-gal/glucu_dom_sf"/>
</dbReference>
<dbReference type="GO" id="GO:0005990">
    <property type="term" value="P:lactose catabolic process"/>
    <property type="evidence" value="ECO:0007669"/>
    <property type="project" value="TreeGrafter"/>
</dbReference>
<dbReference type="SUPFAM" id="SSF74650">
    <property type="entry name" value="Galactose mutarotase-like"/>
    <property type="match status" value="1"/>
</dbReference>
<evidence type="ECO:0000256" key="5">
    <source>
        <dbReference type="ARBA" id="ARBA00022737"/>
    </source>
</evidence>
<dbReference type="InterPro" id="IPR011013">
    <property type="entry name" value="Gal_mutarotase_sf_dom"/>
</dbReference>
<dbReference type="SUPFAM" id="SSF64571">
    <property type="entry name" value="Cellulose docking domain, dockering"/>
    <property type="match status" value="1"/>
</dbReference>
<dbReference type="SUPFAM" id="SSF49303">
    <property type="entry name" value="beta-Galactosidase/glucuronidase domain"/>
    <property type="match status" value="2"/>
</dbReference>
<gene>
    <name evidence="12" type="ORF">LY90DRAFT_518420</name>
</gene>
<sequence length="1425" mass="159115">MKFIKAFSPYSNIRWIFITIPSQCVSFTGNEWTGKYADRGWKTVQLPKSWTCQGFDFSIYTNVGEPWQSRYDGYVPVPEAPVNYNPVGLYRKKFTLDSSMRKSGRRIYIEFDGVESAYYVYVNGQAVGYSEDTFSPHRFDITNVLSSGENTLAVEVHKFCDGTWFEDQDMIYDGGIFRDVFLVSAPDVQIRDYTVRTDLDSSFTNANLEISMDIRNLSGGEKSGWSVIAEAYDEAGNNILKGASVKLDRLNTGRDNTFVLKTSVNSPKLWSAEIPNLYALVLKLIDNSGNVQEILSTQLGFRKIGFTRAEVNWAYQLTTNNWQPITINGKRLLLKGVNRHDSDPFNGKAVPQQTLREDITLMKKNNINAIRTSHYSNDSYLYWLCNKYGMYVMGETNMESHALMDNNDAKAKFYEVGMDRTETAYKRLKNNPSIVAWSIGNEMAYTGNPSDAGGQGSGMGVDMSSNMYPGSDGLGFHAGRGKMPYVMCEYDHAMGNSVGALKEYWDVIRSADNMLGGFIWDWVDQSRAVTLKNGGWDYYSQSYAKTNLYSEEIKELAEVKFQYQSFWFSADASQLDNQQVSVYNENNFLNINDFDVTWTLLKNGIAIKTGNVKNANVAPLTRGTLKVPFEIPQDSLAGDEFYLDMSVKVKNGSDLLPEGTEISYGQIHLTSTGKPVKYDKGSDNITIDNNSSSYSISGKNFNFIIDKSTGTLKTYKYKGETLINEGPTPNFWRGYVENDNNGGGWAKAFDSKWRNAMDGARVDIGNTRVDITYTIQSNGSVDVEFNVDGTRAGLGNYLRVGSIMILPKGAEKLSWYGNGPVETFNDRKTNGRKGVWESTVSDMFYPYMKADDCGNLTDIKWIAVQNNGKGASLLIAADGTVEASALHFTPEDLMRADHPFKLKPRKETILSVDYGSMGTGSATCGQATLDKYRLPSGKQYRWKFTIFPISSSNTGEEITTIYAKLRSDGNLIQDKSNNGLIIPISSGAKLQKDNNGNYISGALTIPHNSKIDSALEGRNSFTIEVNVVPTGVQQFNMLAGKGDRSIGFRTSTNSIDFFIYAGNEWRTVNYNMGVDSASGWVGRKHQVAGIYDAENNMLRVYADGRILGERSVGTNSGVAHSNYNLMLGACPDTGRNSQGNFYEMRVYSKALTASELASQNTSSPKYPPNNQNVLLWLDFDNLSEGDTIEVGENINPSINPSEDNEEDTHLLKDGWYYIKNTGSNKYLTVKDGRGASSQNVEVNSRKQKWLLTNVGDDEVTLTTELGNYMLDVNSGSENNGANIQIYNSHGGDSQRFIIEETYQSDVYVIGTKVTNGYKVIDVEREGKDDGSNVCQWDNGEKPNQTWVFEFDSYPNGEKEKEPKQNPPQQEDKCWSTSLGYSCCKTCTDIILVDSNGKWGVEGDDWCGIPTSCEKTILWYSRLFLL</sequence>
<dbReference type="Gene3D" id="3.90.1220.10">
    <property type="entry name" value="Cellulose docking domain, dockering"/>
    <property type="match status" value="1"/>
</dbReference>
<dbReference type="PROSITE" id="PS51763">
    <property type="entry name" value="CBM10"/>
    <property type="match status" value="1"/>
</dbReference>
<dbReference type="Gene3D" id="2.60.40.10">
    <property type="entry name" value="Immunoglobulins"/>
    <property type="match status" value="2"/>
</dbReference>
<dbReference type="InterPro" id="IPR006104">
    <property type="entry name" value="Glyco_hydro_2_N"/>
</dbReference>
<keyword evidence="4" id="KW-0732">Signal</keyword>
<dbReference type="InterPro" id="IPR017853">
    <property type="entry name" value="GH"/>
</dbReference>
<evidence type="ECO:0000256" key="9">
    <source>
        <dbReference type="ARBA" id="ARBA00032230"/>
    </source>
</evidence>
<keyword evidence="8" id="KW-0326">Glycosidase</keyword>
<dbReference type="InterPro" id="IPR002883">
    <property type="entry name" value="CBM10/Dockerin_dom"/>
</dbReference>
<dbReference type="InterPro" id="IPR014718">
    <property type="entry name" value="GH-type_carb-bd"/>
</dbReference>
<evidence type="ECO:0000313" key="13">
    <source>
        <dbReference type="Proteomes" id="UP000193920"/>
    </source>
</evidence>
<dbReference type="SMART" id="SM00560">
    <property type="entry name" value="LamGL"/>
    <property type="match status" value="1"/>
</dbReference>
<feature type="compositionally biased region" description="Basic and acidic residues" evidence="10">
    <location>
        <begin position="1356"/>
        <end position="1372"/>
    </location>
</feature>
<dbReference type="STRING" id="1754190.A0A1Y1ZNZ7"/>
<reference evidence="12 13" key="1">
    <citation type="submission" date="2016-08" db="EMBL/GenBank/DDBJ databases">
        <title>A Parts List for Fungal Cellulosomes Revealed by Comparative Genomics.</title>
        <authorList>
            <consortium name="DOE Joint Genome Institute"/>
            <person name="Haitjema C.H."/>
            <person name="Gilmore S.P."/>
            <person name="Henske J.K."/>
            <person name="Solomon K.V."/>
            <person name="De Groot R."/>
            <person name="Kuo A."/>
            <person name="Mondo S.J."/>
            <person name="Salamov A.A."/>
            <person name="Labutti K."/>
            <person name="Zhao Z."/>
            <person name="Chiniquy J."/>
            <person name="Barry K."/>
            <person name="Brewer H.M."/>
            <person name="Purvine S.O."/>
            <person name="Wright A.T."/>
            <person name="Boxma B."/>
            <person name="Van Alen T."/>
            <person name="Hackstein J.H."/>
            <person name="Baker S.E."/>
            <person name="Grigoriev I.V."/>
            <person name="O'Malley M.A."/>
        </authorList>
    </citation>
    <scope>NUCLEOTIDE SEQUENCE [LARGE SCALE GENOMIC DNA]</scope>
    <source>
        <strain evidence="12 13">G1</strain>
    </source>
</reference>
<dbReference type="Gene3D" id="3.20.20.80">
    <property type="entry name" value="Glycosidases"/>
    <property type="match status" value="1"/>
</dbReference>
<dbReference type="Gene3D" id="2.60.120.200">
    <property type="match status" value="1"/>
</dbReference>
<evidence type="ECO:0000256" key="4">
    <source>
        <dbReference type="ARBA" id="ARBA00022729"/>
    </source>
</evidence>
<comment type="caution">
    <text evidence="12">The sequence shown here is derived from an EMBL/GenBank/DDBJ whole genome shotgun (WGS) entry which is preliminary data.</text>
</comment>
<evidence type="ECO:0000256" key="1">
    <source>
        <dbReference type="ARBA" id="ARBA00001412"/>
    </source>
</evidence>
<dbReference type="InterPro" id="IPR006103">
    <property type="entry name" value="Glyco_hydro_2_cat"/>
</dbReference>